<sequence length="236" mass="26428">MKLFNDGSLDLAGEQLTLHCGACSSMFLICTCHDHGQGVNFVFRGLPKSVPGSTPRQLLNRWMSLTRHLKILERFNAQQYLSDAGDTLTQTLHRSGHKLISMAEDLCKQDDMNLVLIKLVQSYQLPMSQNATDAVRKEIMAAARAFVSGDWACVTWLGSISLNNAFQVSDPEKYSLADKDLGVIFDGITVLLSTHEVQFRSPYKFLCMEPERSESDITRQFWATHTVPDGEAKLKV</sequence>
<dbReference type="RefSeq" id="XP_014151635.1">
    <property type="nucleotide sequence ID" value="XM_014296160.1"/>
</dbReference>
<gene>
    <name evidence="1" type="ORF">SARC_09817</name>
</gene>
<dbReference type="Proteomes" id="UP000054560">
    <property type="component" value="Unassembled WGS sequence"/>
</dbReference>
<reference evidence="1 2" key="1">
    <citation type="submission" date="2011-02" db="EMBL/GenBank/DDBJ databases">
        <title>The Genome Sequence of Sphaeroforma arctica JP610.</title>
        <authorList>
            <consortium name="The Broad Institute Genome Sequencing Platform"/>
            <person name="Russ C."/>
            <person name="Cuomo C."/>
            <person name="Young S.K."/>
            <person name="Zeng Q."/>
            <person name="Gargeya S."/>
            <person name="Alvarado L."/>
            <person name="Berlin A."/>
            <person name="Chapman S.B."/>
            <person name="Chen Z."/>
            <person name="Freedman E."/>
            <person name="Gellesch M."/>
            <person name="Goldberg J."/>
            <person name="Griggs A."/>
            <person name="Gujja S."/>
            <person name="Heilman E."/>
            <person name="Heiman D."/>
            <person name="Howarth C."/>
            <person name="Mehta T."/>
            <person name="Neiman D."/>
            <person name="Pearson M."/>
            <person name="Roberts A."/>
            <person name="Saif S."/>
            <person name="Shea T."/>
            <person name="Shenoy N."/>
            <person name="Sisk P."/>
            <person name="Stolte C."/>
            <person name="Sykes S."/>
            <person name="White J."/>
            <person name="Yandava C."/>
            <person name="Burger G."/>
            <person name="Gray M.W."/>
            <person name="Holland P.W.H."/>
            <person name="King N."/>
            <person name="Lang F.B.F."/>
            <person name="Roger A.J."/>
            <person name="Ruiz-Trillo I."/>
            <person name="Haas B."/>
            <person name="Nusbaum C."/>
            <person name="Birren B."/>
        </authorList>
    </citation>
    <scope>NUCLEOTIDE SEQUENCE [LARGE SCALE GENOMIC DNA]</scope>
    <source>
        <strain evidence="1 2">JP610</strain>
    </source>
</reference>
<keyword evidence="2" id="KW-1185">Reference proteome</keyword>
<accession>A0A0L0FP30</accession>
<evidence type="ECO:0000313" key="2">
    <source>
        <dbReference type="Proteomes" id="UP000054560"/>
    </source>
</evidence>
<protein>
    <submittedName>
        <fullName evidence="1">Uncharacterized protein</fullName>
    </submittedName>
</protein>
<dbReference type="EMBL" id="KQ242648">
    <property type="protein sequence ID" value="KNC77733.1"/>
    <property type="molecule type" value="Genomic_DNA"/>
</dbReference>
<dbReference type="AlphaFoldDB" id="A0A0L0FP30"/>
<evidence type="ECO:0000313" key="1">
    <source>
        <dbReference type="EMBL" id="KNC77733.1"/>
    </source>
</evidence>
<name>A0A0L0FP30_9EUKA</name>
<dbReference type="OrthoDB" id="10582485at2759"/>
<organism evidence="1 2">
    <name type="scientific">Sphaeroforma arctica JP610</name>
    <dbReference type="NCBI Taxonomy" id="667725"/>
    <lineage>
        <taxon>Eukaryota</taxon>
        <taxon>Ichthyosporea</taxon>
        <taxon>Ichthyophonida</taxon>
        <taxon>Sphaeroforma</taxon>
    </lineage>
</organism>
<proteinExistence type="predicted"/>
<dbReference type="GeneID" id="25910321"/>